<sequence>MTTTQTLRPRGTSTVDPAPTTRRRIDWGMTGRIVILAIAAVFTIGPVLWTLSTSLRLPSESFNLPPSFIPWNPDFTSYAQVFKQLNMGLLVLNSALVTGLVALGQMASAALAGYAFAQLEFKGKSALFSVILATMMVPLQVTIVPVFLLIRGMGLSDTLLALIIPAIPTAFGTFLMRQYFLGLPPDLAEAAAIDGATPWRTFRSVYAPLAMPGLAIVGILAFNYHWNEFFRPLIMTISEQNFTLPLGLVSLQGNMGTGSISVVLAGVILSMIPAFVVFIFGQRTLRAGLTSGIGK</sequence>
<dbReference type="SUPFAM" id="SSF161098">
    <property type="entry name" value="MetI-like"/>
    <property type="match status" value="1"/>
</dbReference>
<evidence type="ECO:0000256" key="2">
    <source>
        <dbReference type="ARBA" id="ARBA00022448"/>
    </source>
</evidence>
<dbReference type="AlphaFoldDB" id="A0A1H4LI22"/>
<accession>A0A1H4LI22</accession>
<keyword evidence="2 7" id="KW-0813">Transport</keyword>
<dbReference type="Proteomes" id="UP000182652">
    <property type="component" value="Unassembled WGS sequence"/>
</dbReference>
<feature type="transmembrane region" description="Helical" evidence="7">
    <location>
        <begin position="90"/>
        <end position="114"/>
    </location>
</feature>
<evidence type="ECO:0000256" key="5">
    <source>
        <dbReference type="ARBA" id="ARBA00022989"/>
    </source>
</evidence>
<dbReference type="PANTHER" id="PTHR43744">
    <property type="entry name" value="ABC TRANSPORTER PERMEASE PROTEIN MG189-RELATED-RELATED"/>
    <property type="match status" value="1"/>
</dbReference>
<evidence type="ECO:0000256" key="1">
    <source>
        <dbReference type="ARBA" id="ARBA00004651"/>
    </source>
</evidence>
<keyword evidence="11" id="KW-1185">Reference proteome</keyword>
<name>A0A1H4LI22_9MICC</name>
<evidence type="ECO:0000256" key="6">
    <source>
        <dbReference type="ARBA" id="ARBA00023136"/>
    </source>
</evidence>
<dbReference type="RefSeq" id="WP_066215813.1">
    <property type="nucleotide sequence ID" value="NZ_FNSN01000003.1"/>
</dbReference>
<dbReference type="GO" id="GO:0005886">
    <property type="term" value="C:plasma membrane"/>
    <property type="evidence" value="ECO:0007669"/>
    <property type="project" value="UniProtKB-SubCell"/>
</dbReference>
<dbReference type="STRING" id="156980.SAMN04489745_1015"/>
<dbReference type="PANTHER" id="PTHR43744:SF8">
    <property type="entry name" value="SN-GLYCEROL-3-PHOSPHATE TRANSPORT SYSTEM PERMEASE PROTEIN UGPE"/>
    <property type="match status" value="1"/>
</dbReference>
<gene>
    <name evidence="10" type="ORF">SAMN04489745_1015</name>
</gene>
<feature type="domain" description="ABC transmembrane type-1" evidence="9">
    <location>
        <begin position="91"/>
        <end position="281"/>
    </location>
</feature>
<dbReference type="EMBL" id="FNSN01000003">
    <property type="protein sequence ID" value="SEB70369.1"/>
    <property type="molecule type" value="Genomic_DNA"/>
</dbReference>
<comment type="subcellular location">
    <subcellularLocation>
        <location evidence="1 7">Cell membrane</location>
        <topology evidence="1 7">Multi-pass membrane protein</topology>
    </subcellularLocation>
</comment>
<keyword evidence="5 7" id="KW-1133">Transmembrane helix</keyword>
<evidence type="ECO:0000313" key="10">
    <source>
        <dbReference type="EMBL" id="SEB70369.1"/>
    </source>
</evidence>
<dbReference type="PROSITE" id="PS50928">
    <property type="entry name" value="ABC_TM1"/>
    <property type="match status" value="1"/>
</dbReference>
<reference evidence="10 11" key="1">
    <citation type="submission" date="2016-10" db="EMBL/GenBank/DDBJ databases">
        <authorList>
            <person name="de Groot N.N."/>
        </authorList>
    </citation>
    <scope>NUCLEOTIDE SEQUENCE [LARGE SCALE GENOMIC DNA]</scope>
    <source>
        <strain evidence="10 11">DSM 10495</strain>
    </source>
</reference>
<dbReference type="GO" id="GO:0055085">
    <property type="term" value="P:transmembrane transport"/>
    <property type="evidence" value="ECO:0007669"/>
    <property type="project" value="InterPro"/>
</dbReference>
<evidence type="ECO:0000256" key="4">
    <source>
        <dbReference type="ARBA" id="ARBA00022692"/>
    </source>
</evidence>
<feature type="transmembrane region" description="Helical" evidence="7">
    <location>
        <begin position="126"/>
        <end position="152"/>
    </location>
</feature>
<proteinExistence type="inferred from homology"/>
<keyword evidence="6 7" id="KW-0472">Membrane</keyword>
<dbReference type="Gene3D" id="1.10.3720.10">
    <property type="entry name" value="MetI-like"/>
    <property type="match status" value="1"/>
</dbReference>
<evidence type="ECO:0000256" key="3">
    <source>
        <dbReference type="ARBA" id="ARBA00022475"/>
    </source>
</evidence>
<feature type="transmembrane region" description="Helical" evidence="7">
    <location>
        <begin position="205"/>
        <end position="226"/>
    </location>
</feature>
<keyword evidence="4 7" id="KW-0812">Transmembrane</keyword>
<evidence type="ECO:0000256" key="8">
    <source>
        <dbReference type="SAM" id="MobiDB-lite"/>
    </source>
</evidence>
<feature type="transmembrane region" description="Helical" evidence="7">
    <location>
        <begin position="260"/>
        <end position="281"/>
    </location>
</feature>
<keyword evidence="3" id="KW-1003">Cell membrane</keyword>
<feature type="transmembrane region" description="Helical" evidence="7">
    <location>
        <begin position="158"/>
        <end position="176"/>
    </location>
</feature>
<dbReference type="InterPro" id="IPR000515">
    <property type="entry name" value="MetI-like"/>
</dbReference>
<feature type="transmembrane region" description="Helical" evidence="7">
    <location>
        <begin position="33"/>
        <end position="51"/>
    </location>
</feature>
<dbReference type="InterPro" id="IPR035906">
    <property type="entry name" value="MetI-like_sf"/>
</dbReference>
<evidence type="ECO:0000259" key="9">
    <source>
        <dbReference type="PROSITE" id="PS50928"/>
    </source>
</evidence>
<dbReference type="Pfam" id="PF00528">
    <property type="entry name" value="BPD_transp_1"/>
    <property type="match status" value="1"/>
</dbReference>
<evidence type="ECO:0000313" key="11">
    <source>
        <dbReference type="Proteomes" id="UP000182652"/>
    </source>
</evidence>
<organism evidence="10 11">
    <name type="scientific">Arthrobacter woluwensis</name>
    <dbReference type="NCBI Taxonomy" id="156980"/>
    <lineage>
        <taxon>Bacteria</taxon>
        <taxon>Bacillati</taxon>
        <taxon>Actinomycetota</taxon>
        <taxon>Actinomycetes</taxon>
        <taxon>Micrococcales</taxon>
        <taxon>Micrococcaceae</taxon>
        <taxon>Arthrobacter</taxon>
    </lineage>
</organism>
<dbReference type="OrthoDB" id="3524874at2"/>
<protein>
    <submittedName>
        <fullName evidence="10">Carbohydrate ABC transporter membrane protein 2, CUT1 family</fullName>
    </submittedName>
</protein>
<evidence type="ECO:0000256" key="7">
    <source>
        <dbReference type="RuleBase" id="RU363032"/>
    </source>
</evidence>
<dbReference type="CDD" id="cd06261">
    <property type="entry name" value="TM_PBP2"/>
    <property type="match status" value="1"/>
</dbReference>
<feature type="compositionally biased region" description="Polar residues" evidence="8">
    <location>
        <begin position="1"/>
        <end position="15"/>
    </location>
</feature>
<comment type="similarity">
    <text evidence="7">Belongs to the binding-protein-dependent transport system permease family.</text>
</comment>
<feature type="region of interest" description="Disordered" evidence="8">
    <location>
        <begin position="1"/>
        <end position="22"/>
    </location>
</feature>